<sequence>MPRYQFFTRNWWQKLQLQSSNGFHNSIQKTLGRSGYANASLDQREMTKSLKQACQVPESYELHTAQRGLYRAGSILQQIFYACRERLFNYPIEKIEYKKNEKNENKKSKNKKSEIMIVHFLPAENFGPALDDQLFRFPARQCKTLADQKALLSYDSCTAVNIYLKEVAEYLLRGATVSMLGACVQLTGHKRKESKKAYAIDVTSAQYGYYNPVIPWEEFAKTRVAGYNNLSFTKEEKRTAFDIHTCNSLPHCMFLLEVRATEHLVDWIKLWEQEKKLDKRICLDSKLVCQAYEMIKAREEAVCQDIAAKARQAEKAAKARLEKTGEEKSEDIGRKSRVNAGKGSVGDDVKASTKKDILLSQMWREVLTRELDQDGSRKADGYNLKLETTHNVIQLRTSQKAWRSLSAKSSSLNCASIVYATSVSARKLTHVVWAEHRELL</sequence>
<dbReference type="OrthoDB" id="432970at2759"/>
<feature type="compositionally biased region" description="Basic and acidic residues" evidence="1">
    <location>
        <begin position="320"/>
        <end position="334"/>
    </location>
</feature>
<dbReference type="STRING" id="1745343.A0A2J6QNU1"/>
<proteinExistence type="predicted"/>
<evidence type="ECO:0000313" key="3">
    <source>
        <dbReference type="Proteomes" id="UP000235672"/>
    </source>
</evidence>
<gene>
    <name evidence="2" type="ORF">NA56DRAFT_696941</name>
</gene>
<feature type="region of interest" description="Disordered" evidence="1">
    <location>
        <begin position="320"/>
        <end position="347"/>
    </location>
</feature>
<evidence type="ECO:0000313" key="2">
    <source>
        <dbReference type="EMBL" id="PMD27923.1"/>
    </source>
</evidence>
<dbReference type="AlphaFoldDB" id="A0A2J6QNU1"/>
<organism evidence="2 3">
    <name type="scientific">Hyaloscypha hepaticicola</name>
    <dbReference type="NCBI Taxonomy" id="2082293"/>
    <lineage>
        <taxon>Eukaryota</taxon>
        <taxon>Fungi</taxon>
        <taxon>Dikarya</taxon>
        <taxon>Ascomycota</taxon>
        <taxon>Pezizomycotina</taxon>
        <taxon>Leotiomycetes</taxon>
        <taxon>Helotiales</taxon>
        <taxon>Hyaloscyphaceae</taxon>
        <taxon>Hyaloscypha</taxon>
    </lineage>
</organism>
<reference evidence="2 3" key="1">
    <citation type="submission" date="2016-05" db="EMBL/GenBank/DDBJ databases">
        <title>A degradative enzymes factory behind the ericoid mycorrhizal symbiosis.</title>
        <authorList>
            <consortium name="DOE Joint Genome Institute"/>
            <person name="Martino E."/>
            <person name="Morin E."/>
            <person name="Grelet G."/>
            <person name="Kuo A."/>
            <person name="Kohler A."/>
            <person name="Daghino S."/>
            <person name="Barry K."/>
            <person name="Choi C."/>
            <person name="Cichocki N."/>
            <person name="Clum A."/>
            <person name="Copeland A."/>
            <person name="Hainaut M."/>
            <person name="Haridas S."/>
            <person name="Labutti K."/>
            <person name="Lindquist E."/>
            <person name="Lipzen A."/>
            <person name="Khouja H.-R."/>
            <person name="Murat C."/>
            <person name="Ohm R."/>
            <person name="Olson A."/>
            <person name="Spatafora J."/>
            <person name="Veneault-Fourrey C."/>
            <person name="Henrissat B."/>
            <person name="Grigoriev I."/>
            <person name="Martin F."/>
            <person name="Perotto S."/>
        </authorList>
    </citation>
    <scope>NUCLEOTIDE SEQUENCE [LARGE SCALE GENOMIC DNA]</scope>
    <source>
        <strain evidence="2 3">UAMH 7357</strain>
    </source>
</reference>
<evidence type="ECO:0000256" key="1">
    <source>
        <dbReference type="SAM" id="MobiDB-lite"/>
    </source>
</evidence>
<keyword evidence="3" id="KW-1185">Reference proteome</keyword>
<protein>
    <submittedName>
        <fullName evidence="2">Uncharacterized protein</fullName>
    </submittedName>
</protein>
<dbReference type="Proteomes" id="UP000235672">
    <property type="component" value="Unassembled WGS sequence"/>
</dbReference>
<name>A0A2J6QNU1_9HELO</name>
<accession>A0A2J6QNU1</accession>
<dbReference type="EMBL" id="KZ613465">
    <property type="protein sequence ID" value="PMD27923.1"/>
    <property type="molecule type" value="Genomic_DNA"/>
</dbReference>